<evidence type="ECO:0000256" key="1">
    <source>
        <dbReference type="SAM" id="Phobius"/>
    </source>
</evidence>
<accession>A0A5B7D0H5</accession>
<evidence type="ECO:0000313" key="2">
    <source>
        <dbReference type="EMBL" id="MPC15527.1"/>
    </source>
</evidence>
<sequence length="139" mass="15649">MSLEAKNWPFVGVWTPKGVTEDMPRLPGLDTSSLQADETKQNNQETKTLDDLLSPLSTLGVHALFPLMLAFTLYLGLVLWASSTLHKEDYQLYQTISELNAKTDQISEGLAALAQMYIDNYPFAYRNAINPSHKVRFVQ</sequence>
<organism evidence="2 3">
    <name type="scientific">Portunus trituberculatus</name>
    <name type="common">Swimming crab</name>
    <name type="synonym">Neptunus trituberculatus</name>
    <dbReference type="NCBI Taxonomy" id="210409"/>
    <lineage>
        <taxon>Eukaryota</taxon>
        <taxon>Metazoa</taxon>
        <taxon>Ecdysozoa</taxon>
        <taxon>Arthropoda</taxon>
        <taxon>Crustacea</taxon>
        <taxon>Multicrustacea</taxon>
        <taxon>Malacostraca</taxon>
        <taxon>Eumalacostraca</taxon>
        <taxon>Eucarida</taxon>
        <taxon>Decapoda</taxon>
        <taxon>Pleocyemata</taxon>
        <taxon>Brachyura</taxon>
        <taxon>Eubrachyura</taxon>
        <taxon>Portunoidea</taxon>
        <taxon>Portunidae</taxon>
        <taxon>Portuninae</taxon>
        <taxon>Portunus</taxon>
    </lineage>
</organism>
<reference evidence="2 3" key="1">
    <citation type="submission" date="2019-05" db="EMBL/GenBank/DDBJ databases">
        <title>Another draft genome of Portunus trituberculatus and its Hox gene families provides insights of decapod evolution.</title>
        <authorList>
            <person name="Jeong J.-H."/>
            <person name="Song I."/>
            <person name="Kim S."/>
            <person name="Choi T."/>
            <person name="Kim D."/>
            <person name="Ryu S."/>
            <person name="Kim W."/>
        </authorList>
    </citation>
    <scope>NUCLEOTIDE SEQUENCE [LARGE SCALE GENOMIC DNA]</scope>
    <source>
        <tissue evidence="2">Muscle</tissue>
    </source>
</reference>
<keyword evidence="3" id="KW-1185">Reference proteome</keyword>
<gene>
    <name evidence="2" type="ORF">E2C01_008320</name>
</gene>
<dbReference type="EMBL" id="VSRR010000434">
    <property type="protein sequence ID" value="MPC15527.1"/>
    <property type="molecule type" value="Genomic_DNA"/>
</dbReference>
<protein>
    <submittedName>
        <fullName evidence="2">Uncharacterized protein</fullName>
    </submittedName>
</protein>
<keyword evidence="1" id="KW-0812">Transmembrane</keyword>
<evidence type="ECO:0000313" key="3">
    <source>
        <dbReference type="Proteomes" id="UP000324222"/>
    </source>
</evidence>
<dbReference type="AlphaFoldDB" id="A0A5B7D0H5"/>
<dbReference type="OrthoDB" id="10391772at2759"/>
<feature type="transmembrane region" description="Helical" evidence="1">
    <location>
        <begin position="59"/>
        <end position="81"/>
    </location>
</feature>
<comment type="caution">
    <text evidence="2">The sequence shown here is derived from an EMBL/GenBank/DDBJ whole genome shotgun (WGS) entry which is preliminary data.</text>
</comment>
<dbReference type="Proteomes" id="UP000324222">
    <property type="component" value="Unassembled WGS sequence"/>
</dbReference>
<keyword evidence="1" id="KW-0472">Membrane</keyword>
<proteinExistence type="predicted"/>
<name>A0A5B7D0H5_PORTR</name>
<keyword evidence="1" id="KW-1133">Transmembrane helix</keyword>